<protein>
    <submittedName>
        <fullName evidence="1">Uncharacterized protein</fullName>
    </submittedName>
</protein>
<sequence>MQNDRTLGRPSGSSSKSIRIGSFPAYDLAVVHFEDTAAAALGMEIYFQVSPPAKHSVT</sequence>
<comment type="caution">
    <text evidence="1">The sequence shown here is derived from an EMBL/GenBank/DDBJ whole genome shotgun (WGS) entry which is preliminary data.</text>
</comment>
<dbReference type="RefSeq" id="WP_183661408.1">
    <property type="nucleotide sequence ID" value="NZ_JACHXN010000003.1"/>
</dbReference>
<keyword evidence="2" id="KW-1185">Reference proteome</keyword>
<gene>
    <name evidence="1" type="ORF">FHS21_001366</name>
</gene>
<evidence type="ECO:0000313" key="2">
    <source>
        <dbReference type="Proteomes" id="UP000554520"/>
    </source>
</evidence>
<dbReference type="Proteomes" id="UP000554520">
    <property type="component" value="Unassembled WGS sequence"/>
</dbReference>
<evidence type="ECO:0000313" key="1">
    <source>
        <dbReference type="EMBL" id="MBB3144965.1"/>
    </source>
</evidence>
<dbReference type="EMBL" id="JACHXN010000003">
    <property type="protein sequence ID" value="MBB3144965.1"/>
    <property type="molecule type" value="Genomic_DNA"/>
</dbReference>
<reference evidence="1 2" key="1">
    <citation type="submission" date="2020-08" db="EMBL/GenBank/DDBJ databases">
        <title>Genomic Encyclopedia of Type Strains, Phase III (KMG-III): the genomes of soil and plant-associated and newly described type strains.</title>
        <authorList>
            <person name="Whitman W."/>
        </authorList>
    </citation>
    <scope>NUCLEOTIDE SEQUENCE [LARGE SCALE GENOMIC DNA]</scope>
    <source>
        <strain evidence="1 2">CECT 7015</strain>
    </source>
</reference>
<organism evidence="1 2">
    <name type="scientific">Phyllobacterium trifolii</name>
    <dbReference type="NCBI Taxonomy" id="300193"/>
    <lineage>
        <taxon>Bacteria</taxon>
        <taxon>Pseudomonadati</taxon>
        <taxon>Pseudomonadota</taxon>
        <taxon>Alphaproteobacteria</taxon>
        <taxon>Hyphomicrobiales</taxon>
        <taxon>Phyllobacteriaceae</taxon>
        <taxon>Phyllobacterium</taxon>
    </lineage>
</organism>
<accession>A0A839U4L6</accession>
<proteinExistence type="predicted"/>
<name>A0A839U4L6_9HYPH</name>
<dbReference type="AlphaFoldDB" id="A0A839U4L6"/>